<evidence type="ECO:0000313" key="8">
    <source>
        <dbReference type="Proteomes" id="UP001195963"/>
    </source>
</evidence>
<feature type="domain" description="Thioredoxin" evidence="6">
    <location>
        <begin position="35"/>
        <end position="177"/>
    </location>
</feature>
<dbReference type="InterPro" id="IPR036249">
    <property type="entry name" value="Thioredoxin-like_sf"/>
</dbReference>
<keyword evidence="5" id="KW-0676">Redox-active center</keyword>
<accession>A0ABS7E9X3</accession>
<sequence>MKKRLVLFIPLVLFLVMGVFLYKGLFLNPQKLDSALEGKPVPAFQLERLEDRNEIITNESLKGEVALLNVWATWCPSCKYEHPYLMRFARQGILPIYGINYRDERGMAIRELNREGDPYTKNIFDHDGRLGLDLGVYGAPESYLIDHNGIIRYRYAGPIDQRVWSETLLPMIKELQAAAKLDGAS</sequence>
<evidence type="ECO:0000256" key="1">
    <source>
        <dbReference type="ARBA" id="ARBA00004383"/>
    </source>
</evidence>
<comment type="caution">
    <text evidence="7">The sequence shown here is derived from an EMBL/GenBank/DDBJ whole genome shotgun (WGS) entry which is preliminary data.</text>
</comment>
<proteinExistence type="inferred from homology"/>
<dbReference type="PROSITE" id="PS51352">
    <property type="entry name" value="THIOREDOXIN_2"/>
    <property type="match status" value="1"/>
</dbReference>
<name>A0ABS7E9X3_9GAMM</name>
<dbReference type="Gene3D" id="3.40.30.10">
    <property type="entry name" value="Glutaredoxin"/>
    <property type="match status" value="1"/>
</dbReference>
<gene>
    <name evidence="7" type="ORF">K0625_22850</name>
</gene>
<keyword evidence="8" id="KW-1185">Reference proteome</keyword>
<organism evidence="7 8">
    <name type="scientific">Shewanella nanhaiensis</name>
    <dbReference type="NCBI Taxonomy" id="2864872"/>
    <lineage>
        <taxon>Bacteria</taxon>
        <taxon>Pseudomonadati</taxon>
        <taxon>Pseudomonadota</taxon>
        <taxon>Gammaproteobacteria</taxon>
        <taxon>Alteromonadales</taxon>
        <taxon>Shewanellaceae</taxon>
        <taxon>Shewanella</taxon>
    </lineage>
</organism>
<dbReference type="Pfam" id="PF08534">
    <property type="entry name" value="Redoxin"/>
    <property type="match status" value="1"/>
</dbReference>
<dbReference type="InterPro" id="IPR013740">
    <property type="entry name" value="Redoxin"/>
</dbReference>
<dbReference type="Proteomes" id="UP001195963">
    <property type="component" value="Unassembled WGS sequence"/>
</dbReference>
<dbReference type="InterPro" id="IPR013766">
    <property type="entry name" value="Thioredoxin_domain"/>
</dbReference>
<evidence type="ECO:0000256" key="3">
    <source>
        <dbReference type="ARBA" id="ARBA00022748"/>
    </source>
</evidence>
<evidence type="ECO:0000259" key="6">
    <source>
        <dbReference type="PROSITE" id="PS51352"/>
    </source>
</evidence>
<comment type="similarity">
    <text evidence="2">Belongs to the thioredoxin family. DsbE subfamily.</text>
</comment>
<dbReference type="NCBIfam" id="TIGR00385">
    <property type="entry name" value="dsbE"/>
    <property type="match status" value="1"/>
</dbReference>
<evidence type="ECO:0000256" key="4">
    <source>
        <dbReference type="ARBA" id="ARBA00023157"/>
    </source>
</evidence>
<dbReference type="PROSITE" id="PS00194">
    <property type="entry name" value="THIOREDOXIN_1"/>
    <property type="match status" value="1"/>
</dbReference>
<dbReference type="PANTHER" id="PTHR42852">
    <property type="entry name" value="THIOL:DISULFIDE INTERCHANGE PROTEIN DSBE"/>
    <property type="match status" value="1"/>
</dbReference>
<keyword evidence="4" id="KW-1015">Disulfide bond</keyword>
<evidence type="ECO:0000256" key="5">
    <source>
        <dbReference type="ARBA" id="ARBA00023284"/>
    </source>
</evidence>
<evidence type="ECO:0000313" key="7">
    <source>
        <dbReference type="EMBL" id="MBW8186465.1"/>
    </source>
</evidence>
<comment type="subcellular location">
    <subcellularLocation>
        <location evidence="1">Cell inner membrane</location>
        <topology evidence="1">Single-pass membrane protein</topology>
        <orientation evidence="1">Periplasmic side</orientation>
    </subcellularLocation>
</comment>
<dbReference type="InterPro" id="IPR017937">
    <property type="entry name" value="Thioredoxin_CS"/>
</dbReference>
<evidence type="ECO:0000256" key="2">
    <source>
        <dbReference type="ARBA" id="ARBA00007758"/>
    </source>
</evidence>
<dbReference type="EMBL" id="JAHZST010000027">
    <property type="protein sequence ID" value="MBW8186465.1"/>
    <property type="molecule type" value="Genomic_DNA"/>
</dbReference>
<keyword evidence="3" id="KW-0201">Cytochrome c-type biogenesis</keyword>
<dbReference type="CDD" id="cd03010">
    <property type="entry name" value="TlpA_like_DsbE"/>
    <property type="match status" value="1"/>
</dbReference>
<reference evidence="7 8" key="1">
    <citation type="submission" date="2021-07" db="EMBL/GenBank/DDBJ databases">
        <title>Shewanella sp. nov, isolated from SCS.</title>
        <authorList>
            <person name="Cao W.R."/>
        </authorList>
    </citation>
    <scope>NUCLEOTIDE SEQUENCE [LARGE SCALE GENOMIC DNA]</scope>
    <source>
        <strain evidence="7 8">NR704-98</strain>
    </source>
</reference>
<dbReference type="InterPro" id="IPR004799">
    <property type="entry name" value="Periplasmic_diS_OxRdtase_DsbE"/>
</dbReference>
<dbReference type="SUPFAM" id="SSF52833">
    <property type="entry name" value="Thioredoxin-like"/>
    <property type="match status" value="1"/>
</dbReference>
<dbReference type="PANTHER" id="PTHR42852:SF6">
    <property type="entry name" value="THIOL:DISULFIDE INTERCHANGE PROTEIN DSBE"/>
    <property type="match status" value="1"/>
</dbReference>
<protein>
    <submittedName>
        <fullName evidence="7">DsbE family thiol:disulfide interchange protein</fullName>
    </submittedName>
</protein>
<dbReference type="InterPro" id="IPR050553">
    <property type="entry name" value="Thioredoxin_ResA/DsbE_sf"/>
</dbReference>
<dbReference type="RefSeq" id="WP_220111715.1">
    <property type="nucleotide sequence ID" value="NZ_JAHZST010000027.1"/>
</dbReference>